<evidence type="ECO:0000313" key="2">
    <source>
        <dbReference type="EMBL" id="CBH99996.1"/>
    </source>
</evidence>
<dbReference type="EMBL" id="CABN01000081">
    <property type="protein sequence ID" value="CBH99996.1"/>
    <property type="molecule type" value="Genomic_DNA"/>
</dbReference>
<keyword evidence="1" id="KW-1133">Transmembrane helix</keyword>
<accession>E6PYI7</accession>
<evidence type="ECO:0000256" key="1">
    <source>
        <dbReference type="SAM" id="Phobius"/>
    </source>
</evidence>
<protein>
    <submittedName>
        <fullName evidence="2">Uncharacterized protein</fullName>
    </submittedName>
</protein>
<organism evidence="2">
    <name type="scientific">mine drainage metagenome</name>
    <dbReference type="NCBI Taxonomy" id="410659"/>
    <lineage>
        <taxon>unclassified sequences</taxon>
        <taxon>metagenomes</taxon>
        <taxon>ecological metagenomes</taxon>
    </lineage>
</organism>
<keyword evidence="1" id="KW-0472">Membrane</keyword>
<reference evidence="2" key="1">
    <citation type="submission" date="2009-10" db="EMBL/GenBank/DDBJ databases">
        <title>Diversity of trophic interactions inside an arsenic-rich microbial ecosystem.</title>
        <authorList>
            <person name="Bertin P.N."/>
            <person name="Heinrich-Salmeron A."/>
            <person name="Pelletier E."/>
            <person name="Goulhen-Chollet F."/>
            <person name="Arsene-Ploetze F."/>
            <person name="Gallien S."/>
            <person name="Calteau A."/>
            <person name="Vallenet D."/>
            <person name="Casiot C."/>
            <person name="Chane-Woon-Ming B."/>
            <person name="Giloteaux L."/>
            <person name="Barakat M."/>
            <person name="Bonnefoy V."/>
            <person name="Bruneel O."/>
            <person name="Chandler M."/>
            <person name="Cleiss J."/>
            <person name="Duran R."/>
            <person name="Elbaz-Poulichet F."/>
            <person name="Fonknechten N."/>
            <person name="Lauga B."/>
            <person name="Mornico D."/>
            <person name="Ortet P."/>
            <person name="Schaeffer C."/>
            <person name="Siguier P."/>
            <person name="Alexander Thil Smith A."/>
            <person name="Van Dorsselaer A."/>
            <person name="Weissenbach J."/>
            <person name="Medigue C."/>
            <person name="Le Paslier D."/>
        </authorList>
    </citation>
    <scope>NUCLEOTIDE SEQUENCE</scope>
</reference>
<name>E6PYI7_9ZZZZ</name>
<gene>
    <name evidence="2" type="ORF">CARN3_0973</name>
</gene>
<dbReference type="AlphaFoldDB" id="E6PYI7"/>
<comment type="caution">
    <text evidence="2">The sequence shown here is derived from an EMBL/GenBank/DDBJ whole genome shotgun (WGS) entry which is preliminary data.</text>
</comment>
<keyword evidence="1" id="KW-0812">Transmembrane</keyword>
<feature type="transmembrane region" description="Helical" evidence="1">
    <location>
        <begin position="12"/>
        <end position="32"/>
    </location>
</feature>
<sequence length="45" mass="4968">MMSSTLREPAPSLTQVLLSTLSFSGGILARLLSGNRRAKEFQVRF</sequence>
<proteinExistence type="predicted"/>